<dbReference type="EMBL" id="CAJNNV010029885">
    <property type="protein sequence ID" value="CAE8630441.1"/>
    <property type="molecule type" value="Genomic_DNA"/>
</dbReference>
<sequence>QLPWSTTLMHIVHTASRWKLHPANDLNICERNNVELLLLLLLLLLLSRRKWCRCQCDCCVGFIGQCITILKFYCGCILHFTPLTAEIVLLQPATG</sequence>
<organism evidence="1 2">
    <name type="scientific">Polarella glacialis</name>
    <name type="common">Dinoflagellate</name>
    <dbReference type="NCBI Taxonomy" id="89957"/>
    <lineage>
        <taxon>Eukaryota</taxon>
        <taxon>Sar</taxon>
        <taxon>Alveolata</taxon>
        <taxon>Dinophyceae</taxon>
        <taxon>Suessiales</taxon>
        <taxon>Suessiaceae</taxon>
        <taxon>Polarella</taxon>
    </lineage>
</organism>
<feature type="non-terminal residue" evidence="1">
    <location>
        <position position="1"/>
    </location>
</feature>
<gene>
    <name evidence="1" type="ORF">PGLA1383_LOCUS46782</name>
</gene>
<keyword evidence="2" id="KW-1185">Reference proteome</keyword>
<reference evidence="1" key="1">
    <citation type="submission" date="2021-02" db="EMBL/GenBank/DDBJ databases">
        <authorList>
            <person name="Dougan E. K."/>
            <person name="Rhodes N."/>
            <person name="Thang M."/>
            <person name="Chan C."/>
        </authorList>
    </citation>
    <scope>NUCLEOTIDE SEQUENCE</scope>
</reference>
<name>A0A813GYV4_POLGL</name>
<accession>A0A813GYV4</accession>
<dbReference type="AlphaFoldDB" id="A0A813GYV4"/>
<dbReference type="Proteomes" id="UP000654075">
    <property type="component" value="Unassembled WGS sequence"/>
</dbReference>
<protein>
    <submittedName>
        <fullName evidence="1">Uncharacterized protein</fullName>
    </submittedName>
</protein>
<comment type="caution">
    <text evidence="1">The sequence shown here is derived from an EMBL/GenBank/DDBJ whole genome shotgun (WGS) entry which is preliminary data.</text>
</comment>
<evidence type="ECO:0000313" key="2">
    <source>
        <dbReference type="Proteomes" id="UP000654075"/>
    </source>
</evidence>
<proteinExistence type="predicted"/>
<evidence type="ECO:0000313" key="1">
    <source>
        <dbReference type="EMBL" id="CAE8630441.1"/>
    </source>
</evidence>